<dbReference type="GO" id="GO:0043565">
    <property type="term" value="F:sequence-specific DNA binding"/>
    <property type="evidence" value="ECO:0007669"/>
    <property type="project" value="InterPro"/>
</dbReference>
<protein>
    <recommendedName>
        <fullName evidence="4">HTH araC/xylS-type domain-containing protein</fullName>
    </recommendedName>
</protein>
<evidence type="ECO:0000313" key="6">
    <source>
        <dbReference type="Proteomes" id="UP000017081"/>
    </source>
</evidence>
<dbReference type="AlphaFoldDB" id="U7VEG0"/>
<dbReference type="GO" id="GO:0003700">
    <property type="term" value="F:DNA-binding transcription factor activity"/>
    <property type="evidence" value="ECO:0007669"/>
    <property type="project" value="InterPro"/>
</dbReference>
<accession>U7VEG0</accession>
<dbReference type="EMBL" id="AXZF01000033">
    <property type="protein sequence ID" value="ERT69163.1"/>
    <property type="molecule type" value="Genomic_DNA"/>
</dbReference>
<dbReference type="InterPro" id="IPR009057">
    <property type="entry name" value="Homeodomain-like_sf"/>
</dbReference>
<evidence type="ECO:0000259" key="4">
    <source>
        <dbReference type="PROSITE" id="PS01124"/>
    </source>
</evidence>
<keyword evidence="3" id="KW-0804">Transcription</keyword>
<dbReference type="PROSITE" id="PS01124">
    <property type="entry name" value="HTH_ARAC_FAMILY_2"/>
    <property type="match status" value="1"/>
</dbReference>
<dbReference type="STRING" id="1319815.HMPREF0202_00897"/>
<feature type="domain" description="HTH araC/xylS-type" evidence="4">
    <location>
        <begin position="166"/>
        <end position="264"/>
    </location>
</feature>
<dbReference type="eggNOG" id="COG2207">
    <property type="taxonomic scope" value="Bacteria"/>
</dbReference>
<dbReference type="PANTHER" id="PTHR43280">
    <property type="entry name" value="ARAC-FAMILY TRANSCRIPTIONAL REGULATOR"/>
    <property type="match status" value="1"/>
</dbReference>
<evidence type="ECO:0000313" key="5">
    <source>
        <dbReference type="EMBL" id="ERT69163.1"/>
    </source>
</evidence>
<dbReference type="Pfam" id="PF12833">
    <property type="entry name" value="HTH_18"/>
    <property type="match status" value="1"/>
</dbReference>
<gene>
    <name evidence="5" type="ORF">HMPREF0202_00897</name>
</gene>
<keyword evidence="2" id="KW-0238">DNA-binding</keyword>
<dbReference type="HOGENOM" id="CLU_1052498_0_0_0"/>
<reference evidence="5 6" key="1">
    <citation type="submission" date="2013-08" db="EMBL/GenBank/DDBJ databases">
        <authorList>
            <person name="Weinstock G."/>
            <person name="Sodergren E."/>
            <person name="Wylie T."/>
            <person name="Fulton L."/>
            <person name="Fulton R."/>
            <person name="Fronick C."/>
            <person name="O'Laughlin M."/>
            <person name="Godfrey J."/>
            <person name="Miner T."/>
            <person name="Herter B."/>
            <person name="Appelbaum E."/>
            <person name="Cordes M."/>
            <person name="Lek S."/>
            <person name="Wollam A."/>
            <person name="Pepin K.H."/>
            <person name="Palsikar V.B."/>
            <person name="Mitreva M."/>
            <person name="Wilson R.K."/>
        </authorList>
    </citation>
    <scope>NUCLEOTIDE SEQUENCE [LARGE SCALE GENOMIC DNA]</scope>
    <source>
        <strain evidence="5 6">ATCC BAA-474</strain>
    </source>
</reference>
<dbReference type="SMART" id="SM00342">
    <property type="entry name" value="HTH_ARAC"/>
    <property type="match status" value="1"/>
</dbReference>
<evidence type="ECO:0000256" key="1">
    <source>
        <dbReference type="ARBA" id="ARBA00023015"/>
    </source>
</evidence>
<sequence length="264" mass="31657">MSSEIEVIKNSFYELFRVNYKDVKGKRRYFKDLENLSGTVIRICTKGKGLYYYNSEEYVFFEEGDLIICNEFYFNSILVLTKECKLDVFRIKDCSLLETLNNKIKKKEYRRIKIYNLKKVLFEIEKALKIEDKELTFFKLLLDVIFYLGERKNNIGFNYLNDKNFMDILIYIDSNIDRRITVSDVEKEFKTYNKVLKEQFKKYLGIFPSEYILNQKLTKAAILLKTTDYKISYISDILSFSSPSAFTLIFKRKFKESPSNYRRK</sequence>
<evidence type="ECO:0000256" key="3">
    <source>
        <dbReference type="ARBA" id="ARBA00023163"/>
    </source>
</evidence>
<dbReference type="Proteomes" id="UP000017081">
    <property type="component" value="Unassembled WGS sequence"/>
</dbReference>
<keyword evidence="6" id="KW-1185">Reference proteome</keyword>
<dbReference type="InterPro" id="IPR018060">
    <property type="entry name" value="HTH_AraC"/>
</dbReference>
<comment type="caution">
    <text evidence="5">The sequence shown here is derived from an EMBL/GenBank/DDBJ whole genome shotgun (WGS) entry which is preliminary data.</text>
</comment>
<proteinExistence type="predicted"/>
<evidence type="ECO:0000256" key="2">
    <source>
        <dbReference type="ARBA" id="ARBA00023125"/>
    </source>
</evidence>
<dbReference type="SUPFAM" id="SSF46689">
    <property type="entry name" value="Homeodomain-like"/>
    <property type="match status" value="1"/>
</dbReference>
<dbReference type="PANTHER" id="PTHR43280:SF28">
    <property type="entry name" value="HTH-TYPE TRANSCRIPTIONAL ACTIVATOR RHAS"/>
    <property type="match status" value="1"/>
</dbReference>
<organism evidence="5 6">
    <name type="scientific">Cetobacterium somerae ATCC BAA-474</name>
    <dbReference type="NCBI Taxonomy" id="1319815"/>
    <lineage>
        <taxon>Bacteria</taxon>
        <taxon>Fusobacteriati</taxon>
        <taxon>Fusobacteriota</taxon>
        <taxon>Fusobacteriia</taxon>
        <taxon>Fusobacteriales</taxon>
        <taxon>Fusobacteriaceae</taxon>
        <taxon>Cetobacterium</taxon>
    </lineage>
</organism>
<keyword evidence="1" id="KW-0805">Transcription regulation</keyword>
<dbReference type="RefSeq" id="WP_023050442.1">
    <property type="nucleotide sequence ID" value="NZ_CP173065.2"/>
</dbReference>
<name>U7VEG0_9FUSO</name>
<dbReference type="Gene3D" id="1.10.10.60">
    <property type="entry name" value="Homeodomain-like"/>
    <property type="match status" value="2"/>
</dbReference>